<name>B0C3H1_ACAM1</name>
<keyword evidence="1" id="KW-1133">Transmembrane helix</keyword>
<feature type="transmembrane region" description="Helical" evidence="1">
    <location>
        <begin position="356"/>
        <end position="376"/>
    </location>
</feature>
<evidence type="ECO:0008006" key="4">
    <source>
        <dbReference type="Google" id="ProtNLM"/>
    </source>
</evidence>
<reference evidence="2 3" key="1">
    <citation type="journal article" date="2008" name="Proc. Natl. Acad. Sci. U.S.A.">
        <title>Niche adaptation and genome expansion in the chlorophyll d-producing cyanobacterium Acaryochloris marina.</title>
        <authorList>
            <person name="Swingley W.D."/>
            <person name="Chen M."/>
            <person name="Cheung P.C."/>
            <person name="Conrad A.L."/>
            <person name="Dejesa L.C."/>
            <person name="Hao J."/>
            <person name="Honchak B.M."/>
            <person name="Karbach L.E."/>
            <person name="Kurdoglu A."/>
            <person name="Lahiri S."/>
            <person name="Mastrian S.D."/>
            <person name="Miyashita H."/>
            <person name="Page L."/>
            <person name="Ramakrishna P."/>
            <person name="Satoh S."/>
            <person name="Sattley W.M."/>
            <person name="Shimada Y."/>
            <person name="Taylor H.L."/>
            <person name="Tomo T."/>
            <person name="Tsuchiya T."/>
            <person name="Wang Z.T."/>
            <person name="Raymond J."/>
            <person name="Mimuro M."/>
            <person name="Blankenship R.E."/>
            <person name="Touchman J.W."/>
        </authorList>
    </citation>
    <scope>NUCLEOTIDE SEQUENCE [LARGE SCALE GENOMIC DNA]</scope>
    <source>
        <strain evidence="3">MBIC 11017</strain>
    </source>
</reference>
<accession>B0C3H1</accession>
<proteinExistence type="predicted"/>
<dbReference type="KEGG" id="amr:AM1_4834"/>
<evidence type="ECO:0000313" key="2">
    <source>
        <dbReference type="EMBL" id="ABW29805.1"/>
    </source>
</evidence>
<keyword evidence="1" id="KW-0812">Transmembrane</keyword>
<dbReference type="eggNOG" id="ENOG502ZARA">
    <property type="taxonomic scope" value="Bacteria"/>
</dbReference>
<feature type="transmembrane region" description="Helical" evidence="1">
    <location>
        <begin position="189"/>
        <end position="210"/>
    </location>
</feature>
<feature type="transmembrane region" description="Helical" evidence="1">
    <location>
        <begin position="110"/>
        <end position="130"/>
    </location>
</feature>
<feature type="transmembrane region" description="Helical" evidence="1">
    <location>
        <begin position="6"/>
        <end position="21"/>
    </location>
</feature>
<feature type="transmembrane region" description="Helical" evidence="1">
    <location>
        <begin position="28"/>
        <end position="50"/>
    </location>
</feature>
<dbReference type="AlphaFoldDB" id="B0C3H1"/>
<organism evidence="2 3">
    <name type="scientific">Acaryochloris marina (strain MBIC 11017)</name>
    <dbReference type="NCBI Taxonomy" id="329726"/>
    <lineage>
        <taxon>Bacteria</taxon>
        <taxon>Bacillati</taxon>
        <taxon>Cyanobacteriota</taxon>
        <taxon>Cyanophyceae</taxon>
        <taxon>Acaryochloridales</taxon>
        <taxon>Acaryochloridaceae</taxon>
        <taxon>Acaryochloris</taxon>
    </lineage>
</organism>
<dbReference type="STRING" id="329726.AM1_4834"/>
<feature type="transmembrane region" description="Helical" evidence="1">
    <location>
        <begin position="230"/>
        <end position="249"/>
    </location>
</feature>
<keyword evidence="1" id="KW-0472">Membrane</keyword>
<dbReference type="OrthoDB" id="569077at2"/>
<protein>
    <recommendedName>
        <fullName evidence="4">Oligosaccharide repeat unit polymerase</fullName>
    </recommendedName>
</protein>
<gene>
    <name evidence="2" type="ordered locus">AM1_4834</name>
</gene>
<feature type="transmembrane region" description="Helical" evidence="1">
    <location>
        <begin position="422"/>
        <end position="440"/>
    </location>
</feature>
<dbReference type="RefSeq" id="WP_012165084.1">
    <property type="nucleotide sequence ID" value="NC_009925.1"/>
</dbReference>
<evidence type="ECO:0000256" key="1">
    <source>
        <dbReference type="SAM" id="Phobius"/>
    </source>
</evidence>
<feature type="transmembrane region" description="Helical" evidence="1">
    <location>
        <begin position="161"/>
        <end position="177"/>
    </location>
</feature>
<sequence>MILLAYLGLVIFIVIFELIRDKQTLIDFLSFFNVLFCLAFPLPGIFLLLSEHSNLNTSILKGTTINLNSFQVPLLIFLTYFFVAIGFHLDSATNSANRIYIKEKNSGHFVFTYALILLLISFSSIVVYSVQNGGLINAISNASLLRSTVIETPQFSLVKRFFLLSFMGSFLISSILFNDKSKGRSIQLLIIFIFSISISLLSFFLIATRANVLRYLLTFYLVYSIRKGKHSLGVVIFFITLLAIISSYGKEIFGSLIYLSDGIDAVTDNFQNSVDANIQSESDPSNVLDEFSAPFFSIFAATNSTYELRLLSDWFYGLASFLPDRIYEAPPTVSYYNTNFLVNTDKYEIPSGFISSCLYSMSWPGLIIFSLSYGWIGRFIQQVTYNHSLEIHWMQYIYVYSALVWSDYTIYADPKILLQTHFWFFISCFFLIVLSSNLFISDKYSIARMRSDK</sequence>
<feature type="transmembrane region" description="Helical" evidence="1">
    <location>
        <begin position="70"/>
        <end position="89"/>
    </location>
</feature>
<dbReference type="EMBL" id="CP000828">
    <property type="protein sequence ID" value="ABW29805.1"/>
    <property type="molecule type" value="Genomic_DNA"/>
</dbReference>
<evidence type="ECO:0000313" key="3">
    <source>
        <dbReference type="Proteomes" id="UP000000268"/>
    </source>
</evidence>
<dbReference type="HOGENOM" id="CLU_623596_0_0_3"/>
<keyword evidence="3" id="KW-1185">Reference proteome</keyword>
<dbReference type="Proteomes" id="UP000000268">
    <property type="component" value="Chromosome"/>
</dbReference>